<dbReference type="InterPro" id="IPR006675">
    <property type="entry name" value="HDIG_dom"/>
</dbReference>
<accession>A0A7C1FDY9</accession>
<dbReference type="Pfam" id="PF07697">
    <property type="entry name" value="7TMR-HDED"/>
    <property type="match status" value="1"/>
</dbReference>
<evidence type="ECO:0000313" key="4">
    <source>
        <dbReference type="EMBL" id="HDX30337.1"/>
    </source>
</evidence>
<proteinExistence type="predicted"/>
<feature type="domain" description="HD" evidence="3">
    <location>
        <begin position="496"/>
        <end position="641"/>
    </location>
</feature>
<feature type="compositionally biased region" description="Polar residues" evidence="1">
    <location>
        <begin position="706"/>
        <end position="720"/>
    </location>
</feature>
<gene>
    <name evidence="4" type="ORF">ENQ20_02460</name>
</gene>
<dbReference type="SUPFAM" id="SSF109604">
    <property type="entry name" value="HD-domain/PDEase-like"/>
    <property type="match status" value="1"/>
</dbReference>
<evidence type="ECO:0000259" key="3">
    <source>
        <dbReference type="PROSITE" id="PS51831"/>
    </source>
</evidence>
<feature type="transmembrane region" description="Helical" evidence="2">
    <location>
        <begin position="285"/>
        <end position="304"/>
    </location>
</feature>
<feature type="transmembrane region" description="Helical" evidence="2">
    <location>
        <begin position="316"/>
        <end position="335"/>
    </location>
</feature>
<dbReference type="InterPro" id="IPR003607">
    <property type="entry name" value="HD/PDEase_dom"/>
</dbReference>
<feature type="compositionally biased region" description="Basic and acidic residues" evidence="1">
    <location>
        <begin position="722"/>
        <end position="739"/>
    </location>
</feature>
<dbReference type="PANTHER" id="PTHR36442:SF1">
    <property type="entry name" value="CYCLIC-DI-AMP PHOSPHODIESTERASE PGPH"/>
    <property type="match status" value="1"/>
</dbReference>
<dbReference type="Pfam" id="PF01966">
    <property type="entry name" value="HD"/>
    <property type="match status" value="1"/>
</dbReference>
<dbReference type="InterPro" id="IPR011621">
    <property type="entry name" value="Metal-dep_PHydrolase_7TM_intra"/>
</dbReference>
<dbReference type="SMART" id="SM00471">
    <property type="entry name" value="HDc"/>
    <property type="match status" value="1"/>
</dbReference>
<keyword evidence="2" id="KW-1133">Transmembrane helix</keyword>
<dbReference type="Gene3D" id="1.10.3210.10">
    <property type="entry name" value="Hypothetical protein af1432"/>
    <property type="match status" value="1"/>
</dbReference>
<dbReference type="InterPro" id="IPR006674">
    <property type="entry name" value="HD_domain"/>
</dbReference>
<feature type="transmembrane region" description="Helical" evidence="2">
    <location>
        <begin position="347"/>
        <end position="376"/>
    </location>
</feature>
<organism evidence="4">
    <name type="scientific">Caldilinea aerophila</name>
    <dbReference type="NCBI Taxonomy" id="133453"/>
    <lineage>
        <taxon>Bacteria</taxon>
        <taxon>Bacillati</taxon>
        <taxon>Chloroflexota</taxon>
        <taxon>Caldilineae</taxon>
        <taxon>Caldilineales</taxon>
        <taxon>Caldilineaceae</taxon>
        <taxon>Caldilinea</taxon>
    </lineage>
</organism>
<evidence type="ECO:0000256" key="1">
    <source>
        <dbReference type="SAM" id="MobiDB-lite"/>
    </source>
</evidence>
<dbReference type="EMBL" id="DSMG01000036">
    <property type="protein sequence ID" value="HDX30337.1"/>
    <property type="molecule type" value="Genomic_DNA"/>
</dbReference>
<dbReference type="PROSITE" id="PS51831">
    <property type="entry name" value="HD"/>
    <property type="match status" value="1"/>
</dbReference>
<keyword evidence="2" id="KW-0812">Transmembrane</keyword>
<dbReference type="PANTHER" id="PTHR36442">
    <property type="entry name" value="CYCLIC-DI-AMP PHOSPHODIESTERASE PGPH"/>
    <property type="match status" value="1"/>
</dbReference>
<comment type="caution">
    <text evidence="4">The sequence shown here is derived from an EMBL/GenBank/DDBJ whole genome shotgun (WGS) entry which is preliminary data.</text>
</comment>
<sequence length="751" mass="83588">MNIQEFWGQLGGILRRTLHGGHILRGGRLYQVILSLLMLTSLGITMIALLAWQLPYGSRLLLQPGEIAPFTVVAPQQLTFESEVLTERARERAAQQIPDQYDFEEAPIRRQRIEAARQALAEVTAIRQRENETLAQKTNQLIAIEELGLDAETAVQILSLSDEQWAQVEHEVLTVLDRVMRLEIRESTLNQAHNSVPGLVSRSLDEDASDVAIQLVQNLIRPNSFFNAERTAALRAEARASVPPQTVTLIRGETVIRSGDRATPEQVEKLAALSKLQSEWDLWTVVRNAVFVLLWLTVTLSVLAQAQPTLLHDLRAQALLLVITVIWLLAAKAMVVNHPLLPYVYPLAAYAILASVFCTMRVAQVLITMFAVLLVYMLPTNATMVIYQTVGAMLAVLIVGRAERLNAFIWAGVTVSLSNLAVLVAMLAPFNNYSSTMIVEMLIMVLVNGALTAAIALIGYFVLGNLFDIVTPLLLNELSRPTHPLLRQVLLKASGTYHHTILVSNLAERAAAAIGADALLVRVGAYYHDIGKTVRPYFFAENIMDGSSPHDKLDPLTSAQIIISHVKDGVDLAQKYKLPERIQDFIREHHGRSLVKYFYLMAQQQSQDSVTVNEEDFRYPGPNPRSRETAIVMLADTCEAAVRAMRPASREELELLINRLIDERVVSGELNDSDLTFKDLQTIKEVFLQVLQGVHHPRIKYPEGVSVQNQEQPARPSQGNGADRKPVQRAGWEVEERTPASDVQRTPAMEG</sequence>
<dbReference type="NCBIfam" id="TIGR00277">
    <property type="entry name" value="HDIG"/>
    <property type="match status" value="1"/>
</dbReference>
<dbReference type="Pfam" id="PF07698">
    <property type="entry name" value="7TM-7TMR_HD"/>
    <property type="match status" value="1"/>
</dbReference>
<name>A0A7C1FDY9_9CHLR</name>
<dbReference type="InterPro" id="IPR052722">
    <property type="entry name" value="PgpH_phosphodiesterase"/>
</dbReference>
<dbReference type="InterPro" id="IPR011624">
    <property type="entry name" value="Metal-dep_PHydrolase_7TM_extra"/>
</dbReference>
<dbReference type="CDD" id="cd00077">
    <property type="entry name" value="HDc"/>
    <property type="match status" value="1"/>
</dbReference>
<keyword evidence="2" id="KW-0472">Membrane</keyword>
<evidence type="ECO:0000256" key="2">
    <source>
        <dbReference type="SAM" id="Phobius"/>
    </source>
</evidence>
<feature type="transmembrane region" description="Helical" evidence="2">
    <location>
        <begin position="442"/>
        <end position="463"/>
    </location>
</feature>
<reference evidence="4" key="1">
    <citation type="journal article" date="2020" name="mSystems">
        <title>Genome- and Community-Level Interaction Insights into Carbon Utilization and Element Cycling Functions of Hydrothermarchaeota in Hydrothermal Sediment.</title>
        <authorList>
            <person name="Zhou Z."/>
            <person name="Liu Y."/>
            <person name="Xu W."/>
            <person name="Pan J."/>
            <person name="Luo Z.H."/>
            <person name="Li M."/>
        </authorList>
    </citation>
    <scope>NUCLEOTIDE SEQUENCE [LARGE SCALE GENOMIC DNA]</scope>
    <source>
        <strain evidence="4">SpSt-289</strain>
    </source>
</reference>
<protein>
    <submittedName>
        <fullName evidence="4">HDIG domain-containing protein</fullName>
    </submittedName>
</protein>
<feature type="transmembrane region" description="Helical" evidence="2">
    <location>
        <begin position="407"/>
        <end position="430"/>
    </location>
</feature>
<dbReference type="AlphaFoldDB" id="A0A7C1FDY9"/>
<feature type="region of interest" description="Disordered" evidence="1">
    <location>
        <begin position="703"/>
        <end position="751"/>
    </location>
</feature>
<feature type="transmembrane region" description="Helical" evidence="2">
    <location>
        <begin position="29"/>
        <end position="52"/>
    </location>
</feature>